<reference evidence="2" key="1">
    <citation type="journal article" date="2019" name="Int. J. Syst. Evol. Microbiol.">
        <title>The Global Catalogue of Microorganisms (GCM) 10K type strain sequencing project: providing services to taxonomists for standard genome sequencing and annotation.</title>
        <authorList>
            <consortium name="The Broad Institute Genomics Platform"/>
            <consortium name="The Broad Institute Genome Sequencing Center for Infectious Disease"/>
            <person name="Wu L."/>
            <person name="Ma J."/>
        </authorList>
    </citation>
    <scope>NUCLEOTIDE SEQUENCE [LARGE SCALE GENOMIC DNA]</scope>
    <source>
        <strain evidence="2">KCTC 42986</strain>
    </source>
</reference>
<protein>
    <submittedName>
        <fullName evidence="1">Uncharacterized protein</fullName>
    </submittedName>
</protein>
<dbReference type="RefSeq" id="WP_390325276.1">
    <property type="nucleotide sequence ID" value="NZ_JBHRTP010000078.1"/>
</dbReference>
<gene>
    <name evidence="1" type="ORF">ACFOFO_21085</name>
</gene>
<evidence type="ECO:0000313" key="1">
    <source>
        <dbReference type="EMBL" id="MFC3110428.1"/>
    </source>
</evidence>
<keyword evidence="2" id="KW-1185">Reference proteome</keyword>
<accession>A0ABV7F8L1</accession>
<sequence length="359" mass="39663">MSHIEILLPFGLPPGELAADLIRECKTPSLAMLIGRAQTGNAASPSEQFDPFSRVLPHEIWLSRQFGLEHDGQSSPPIAPAAMQAFNQAPAAGIWFIINPVHIHFARDHLVLTDQRQLLLSEQQSLALFDSAKPYFEEVDKTLVYGNAHTWFVRADEWNGLQTSTPDATCGHNIDIWMPKGAHALAWRKLQNEVQMLWHSHPVNEERDAHGLKPVNSLWLWGGAPADLTVGAVGRANFTATFNLSDDFSPYGQLSPANRTNCSVADLIAAAPKHGLLLLDSLIGPALASDWATWLDRMHDYETIWFAPLLATLKARRVDRLTLHLSHGGAIAGFSDTRRSLGKFWVKPSLSKLATVTRS</sequence>
<proteinExistence type="predicted"/>
<comment type="caution">
    <text evidence="1">The sequence shown here is derived from an EMBL/GenBank/DDBJ whole genome shotgun (WGS) entry which is preliminary data.</text>
</comment>
<evidence type="ECO:0000313" key="2">
    <source>
        <dbReference type="Proteomes" id="UP001595530"/>
    </source>
</evidence>
<dbReference type="InterPro" id="IPR016631">
    <property type="entry name" value="Regulatory_RpfE"/>
</dbReference>
<dbReference type="Proteomes" id="UP001595530">
    <property type="component" value="Unassembled WGS sequence"/>
</dbReference>
<dbReference type="EMBL" id="JBHRTP010000078">
    <property type="protein sequence ID" value="MFC3110428.1"/>
    <property type="molecule type" value="Genomic_DNA"/>
</dbReference>
<name>A0ABV7F8L1_9BURK</name>
<dbReference type="PIRSF" id="PIRSF015283">
    <property type="entry name" value="Regulatory_RpfE"/>
    <property type="match status" value="1"/>
</dbReference>
<organism evidence="1 2">
    <name type="scientific">Undibacterium arcticum</name>
    <dbReference type="NCBI Taxonomy" id="1762892"/>
    <lineage>
        <taxon>Bacteria</taxon>
        <taxon>Pseudomonadati</taxon>
        <taxon>Pseudomonadota</taxon>
        <taxon>Betaproteobacteria</taxon>
        <taxon>Burkholderiales</taxon>
        <taxon>Oxalobacteraceae</taxon>
        <taxon>Undibacterium</taxon>
    </lineage>
</organism>